<dbReference type="PANTHER" id="PTHR30329:SF21">
    <property type="entry name" value="LIPOPROTEIN YIAD-RELATED"/>
    <property type="match status" value="1"/>
</dbReference>
<dbReference type="InterPro" id="IPR036737">
    <property type="entry name" value="OmpA-like_sf"/>
</dbReference>
<dbReference type="PANTHER" id="PTHR30329">
    <property type="entry name" value="STATOR ELEMENT OF FLAGELLAR MOTOR COMPLEX"/>
    <property type="match status" value="1"/>
</dbReference>
<comment type="subcellular location">
    <subcellularLocation>
        <location evidence="1">Cell outer membrane</location>
    </subcellularLocation>
</comment>
<proteinExistence type="predicted"/>
<feature type="chain" id="PRO_5045161235" description="OmpA/MotB domain protein" evidence="5">
    <location>
        <begin position="29"/>
        <end position="382"/>
    </location>
</feature>
<evidence type="ECO:0000313" key="8">
    <source>
        <dbReference type="EMBL" id="BCR04699.1"/>
    </source>
</evidence>
<dbReference type="Pfam" id="PF00691">
    <property type="entry name" value="OmpA"/>
    <property type="match status" value="1"/>
</dbReference>
<evidence type="ECO:0000256" key="3">
    <source>
        <dbReference type="ARBA" id="ARBA00023237"/>
    </source>
</evidence>
<dbReference type="Gene3D" id="3.40.50.410">
    <property type="entry name" value="von Willebrand factor, type A domain"/>
    <property type="match status" value="1"/>
</dbReference>
<dbReference type="CDD" id="cd00198">
    <property type="entry name" value="vWFA"/>
    <property type="match status" value="1"/>
</dbReference>
<evidence type="ECO:0000259" key="6">
    <source>
        <dbReference type="PROSITE" id="PS50234"/>
    </source>
</evidence>
<dbReference type="SUPFAM" id="SSF53300">
    <property type="entry name" value="vWA-like"/>
    <property type="match status" value="1"/>
</dbReference>
<evidence type="ECO:0000256" key="1">
    <source>
        <dbReference type="ARBA" id="ARBA00004442"/>
    </source>
</evidence>
<feature type="domain" description="VWFA" evidence="6">
    <location>
        <begin position="36"/>
        <end position="219"/>
    </location>
</feature>
<protein>
    <recommendedName>
        <fullName evidence="10">OmpA/MotB domain protein</fullName>
    </recommendedName>
</protein>
<gene>
    <name evidence="8" type="ORF">DESUT3_17680</name>
</gene>
<evidence type="ECO:0000313" key="9">
    <source>
        <dbReference type="Proteomes" id="UP001319827"/>
    </source>
</evidence>
<evidence type="ECO:0000259" key="7">
    <source>
        <dbReference type="PROSITE" id="PS51123"/>
    </source>
</evidence>
<dbReference type="PROSITE" id="PS51123">
    <property type="entry name" value="OMPA_2"/>
    <property type="match status" value="1"/>
</dbReference>
<reference evidence="8 9" key="2">
    <citation type="journal article" date="2021" name="Int. J. Syst. Evol. Microbiol.">
        <title>Isolation and Polyphasic Characterization of Desulfuromonas versatilis sp. Nov., an Electrogenic Bacteria Capable of Versatile Metabolism Isolated from a Graphene Oxide-Reducing Enrichment Culture.</title>
        <authorList>
            <person name="Xie L."/>
            <person name="Yoshida N."/>
            <person name="Ishii S."/>
            <person name="Meng L."/>
        </authorList>
    </citation>
    <scope>NUCLEOTIDE SEQUENCE [LARGE SCALE GENOMIC DNA]</scope>
    <source>
        <strain evidence="8 9">NIT-T3</strain>
    </source>
</reference>
<dbReference type="Proteomes" id="UP001319827">
    <property type="component" value="Chromosome"/>
</dbReference>
<organism evidence="8 9">
    <name type="scientific">Desulfuromonas versatilis</name>
    <dbReference type="NCBI Taxonomy" id="2802975"/>
    <lineage>
        <taxon>Bacteria</taxon>
        <taxon>Pseudomonadati</taxon>
        <taxon>Thermodesulfobacteriota</taxon>
        <taxon>Desulfuromonadia</taxon>
        <taxon>Desulfuromonadales</taxon>
        <taxon>Desulfuromonadaceae</taxon>
        <taxon>Desulfuromonas</taxon>
    </lineage>
</organism>
<dbReference type="Gene3D" id="3.30.1330.60">
    <property type="entry name" value="OmpA-like domain"/>
    <property type="match status" value="1"/>
</dbReference>
<dbReference type="InterPro" id="IPR050330">
    <property type="entry name" value="Bact_OuterMem_StrucFunc"/>
</dbReference>
<dbReference type="InterPro" id="IPR002035">
    <property type="entry name" value="VWF_A"/>
</dbReference>
<name>A0ABN6DZS0_9BACT</name>
<keyword evidence="2 4" id="KW-0472">Membrane</keyword>
<accession>A0ABN6DZS0</accession>
<keyword evidence="3" id="KW-0998">Cell outer membrane</keyword>
<dbReference type="SUPFAM" id="SSF103088">
    <property type="entry name" value="OmpA-like"/>
    <property type="match status" value="1"/>
</dbReference>
<dbReference type="InterPro" id="IPR006664">
    <property type="entry name" value="OMP_bac"/>
</dbReference>
<dbReference type="InterPro" id="IPR006665">
    <property type="entry name" value="OmpA-like"/>
</dbReference>
<feature type="domain" description="OmpA-like" evidence="7">
    <location>
        <begin position="260"/>
        <end position="378"/>
    </location>
</feature>
<dbReference type="InterPro" id="IPR036465">
    <property type="entry name" value="vWFA_dom_sf"/>
</dbReference>
<feature type="signal peptide" evidence="5">
    <location>
        <begin position="1"/>
        <end position="28"/>
    </location>
</feature>
<dbReference type="CDD" id="cd07185">
    <property type="entry name" value="OmpA_C-like"/>
    <property type="match status" value="1"/>
</dbReference>
<sequence>MKIRMRMPLFILTAALTLAFTLPSPASAEMVKKVDNFILLVDQSGSMSQKYGKTGKKKIDLAVDAVSRLDKAIPELGYNGSLYLGSKFKSLGQTAPYKTGPLASAAMGVDTDFYIFGRETRLGDDLSALGPALGKLSGKTALVLFTDGDNNAGSDPVAQAKALYNQYNPNLCIHVVSYADEANGKRVIDEIRRISNCTVAADVDSLATDAGMAQFAKDVFYGETTPAPAPAPVIGDSDGDGVLDDKDKCPDTLPGVMVDADGCDLKYTLQIEFDFDKADIRPGYHNDIAKAAEFVKKYPRVNILVAGHTDDVGEADYNKGLSMRRAQALKAYMVKNFGIDAAQLYPRGYGESRPVATNKTKEGRQMNRRVEFICCVVIPPEQ</sequence>
<keyword evidence="5" id="KW-0732">Signal</keyword>
<evidence type="ECO:0000256" key="5">
    <source>
        <dbReference type="SAM" id="SignalP"/>
    </source>
</evidence>
<reference evidence="8 9" key="1">
    <citation type="journal article" date="2016" name="C (Basel)">
        <title>Selective Growth of and Electricity Production by Marine Exoelectrogenic Bacteria in Self-Aggregated Hydrogel of Microbially Reduced Graphene Oxide.</title>
        <authorList>
            <person name="Yoshida N."/>
            <person name="Goto Y."/>
            <person name="Miyata Y."/>
        </authorList>
    </citation>
    <scope>NUCLEOTIDE SEQUENCE [LARGE SCALE GENOMIC DNA]</scope>
    <source>
        <strain evidence="8 9">NIT-T3</strain>
    </source>
</reference>
<evidence type="ECO:0000256" key="2">
    <source>
        <dbReference type="ARBA" id="ARBA00023136"/>
    </source>
</evidence>
<dbReference type="EMBL" id="AP024355">
    <property type="protein sequence ID" value="BCR04699.1"/>
    <property type="molecule type" value="Genomic_DNA"/>
</dbReference>
<dbReference type="PRINTS" id="PR01021">
    <property type="entry name" value="OMPADOMAIN"/>
</dbReference>
<dbReference type="PROSITE" id="PS50234">
    <property type="entry name" value="VWFA"/>
    <property type="match status" value="1"/>
</dbReference>
<keyword evidence="9" id="KW-1185">Reference proteome</keyword>
<evidence type="ECO:0000256" key="4">
    <source>
        <dbReference type="PROSITE-ProRule" id="PRU00473"/>
    </source>
</evidence>
<evidence type="ECO:0008006" key="10">
    <source>
        <dbReference type="Google" id="ProtNLM"/>
    </source>
</evidence>